<keyword evidence="5 6" id="KW-0833">Ubl conjugation pathway</keyword>
<feature type="active site" description="Glycyl thioester intermediate" evidence="6">
    <location>
        <position position="1065"/>
    </location>
</feature>
<evidence type="ECO:0000256" key="3">
    <source>
        <dbReference type="ARBA" id="ARBA00012485"/>
    </source>
</evidence>
<evidence type="ECO:0000256" key="4">
    <source>
        <dbReference type="ARBA" id="ARBA00022679"/>
    </source>
</evidence>
<feature type="domain" description="HECT" evidence="8">
    <location>
        <begin position="750"/>
        <end position="1098"/>
    </location>
</feature>
<dbReference type="InterPro" id="IPR050409">
    <property type="entry name" value="E3_ubiq-protein_ligase"/>
</dbReference>
<protein>
    <recommendedName>
        <fullName evidence="3">HECT-type E3 ubiquitin transferase</fullName>
        <ecNumber evidence="3">2.3.2.26</ecNumber>
    </recommendedName>
</protein>
<feature type="compositionally biased region" description="Basic and acidic residues" evidence="7">
    <location>
        <begin position="1126"/>
        <end position="1140"/>
    </location>
</feature>
<comment type="pathway">
    <text evidence="2">Protein modification; protein ubiquitination.</text>
</comment>
<dbReference type="EC" id="2.3.2.26" evidence="3"/>
<dbReference type="Gene3D" id="3.90.1750.10">
    <property type="entry name" value="Hect, E3 ligase catalytic domains"/>
    <property type="match status" value="1"/>
</dbReference>
<dbReference type="CDD" id="cd00078">
    <property type="entry name" value="HECTc"/>
    <property type="match status" value="1"/>
</dbReference>
<accession>A0A061SF93</accession>
<organism evidence="9">
    <name type="scientific">Tetraselmis sp. GSL018</name>
    <dbReference type="NCBI Taxonomy" id="582737"/>
    <lineage>
        <taxon>Eukaryota</taxon>
        <taxon>Viridiplantae</taxon>
        <taxon>Chlorophyta</taxon>
        <taxon>core chlorophytes</taxon>
        <taxon>Chlorodendrophyceae</taxon>
        <taxon>Chlorodendrales</taxon>
        <taxon>Chlorodendraceae</taxon>
        <taxon>Tetraselmis</taxon>
    </lineage>
</organism>
<dbReference type="Pfam" id="PF00632">
    <property type="entry name" value="HECT"/>
    <property type="match status" value="1"/>
</dbReference>
<evidence type="ECO:0000256" key="2">
    <source>
        <dbReference type="ARBA" id="ARBA00004906"/>
    </source>
</evidence>
<dbReference type="Gene3D" id="1.25.10.10">
    <property type="entry name" value="Leucine-rich Repeat Variant"/>
    <property type="match status" value="1"/>
</dbReference>
<proteinExistence type="predicted"/>
<dbReference type="Gene3D" id="3.30.2410.10">
    <property type="entry name" value="Hect, E3 ligase catalytic domain"/>
    <property type="match status" value="1"/>
</dbReference>
<sequence length="1140" mass="122988">MELLKRLYRRASTGPATASEAVEALLNGGSLEAFLEFAAGETAGTSSSEISCSAVLLSHIESDDRKRVRSVVRLLAKDTREAAPEDTDDELGTAQAYHPFGSWLLKQPEKEPVRQILRSLLRIVGEESQASLYYTAESALAAITDAAHQRGSVEVLLSLADEFMDVVCARLTDGVHLHEDGIALEEDDLEDARYGDEFTGDHGEPHQLTSIAEAVLMLLNSRVPSNNWFFYPGWNPGTLVFVLERLFGLFGDDHEIEHPRLNALIERTISLLHGEHNLRAHVAGNAACALSQLCRTKGGMARVLTHPSAESMSVAIGALLSAKNLPANNYTVRIVTKWVGNLAEAEEGAPWLFARPREIKVKIMSTLMELLVSEDFQTATEASHALAQLLLFSEPDTAEGDEQRSFLYGLEASKGLAAALAGLMQAGADPAENDGPLQPGHSDRYIRGYAAAEEACVIVAEMIYDKEGSDLLLTAAPELVEAVYGLLSSRDPDCAIAGANVLSRMADLSNLWGEHLQPTEEAVTALTALLAHQSAHRHALPALSKVLGVKGWLHALLRHEKFGVLVAWLVSELEPQEGLIGSAATASSSGATDAEAAWAAGTLATIAGGSPEGASALLEGPHGHDIVARLLVLLRRRDTRHAAAAALGPLQASSEGVREQLLRTVEGRGDGVSLALLESSGVEPVALDEQLRMLDLAEKRSWLATRLHHLHNHLSLDVAALGFPGPLELECQRDSLLESLCAEHSRGAGLAGDLRHGVIVKFAGETGQGAAIRREWFALTAQELLDPSHGLFVSRNSGQSYQPSPAASVACDDPEQYMEVAGRVTGLALLHAVPFDCEFTRAFLRQLLEQDVCVDDMEEMDPVLYRHKIRFLLDNPYPDFLELAFTDCGDDTGVVDRDVEVELVPGGSLQPVTEDNKKEYIDALVRWRLTCAIEGSITAFKRGLHAVVPRELLERMSGFVDPMELSTMIVGLKEIDVQDWKANTRYEGEAMSSGENQQVTWFWALVEGFSEAERKALLQFTTGSSNLPVGGFSRLQSGTGTLHPFTLSELTGRAATNTLPRAAACFNTLYLPAFDSMEQMKERLKIAVGMGGGHFDENAVSIGRGPEENGAGGSVGSPAPQPDDSGEGRNGHESEGMLTT</sequence>
<dbReference type="InterPro" id="IPR016024">
    <property type="entry name" value="ARM-type_fold"/>
</dbReference>
<name>A0A061SF93_9CHLO</name>
<dbReference type="AlphaFoldDB" id="A0A061SF93"/>
<dbReference type="SUPFAM" id="SSF56204">
    <property type="entry name" value="Hect, E3 ligase catalytic domain"/>
    <property type="match status" value="1"/>
</dbReference>
<evidence type="ECO:0000313" key="9">
    <source>
        <dbReference type="EMBL" id="JAC81530.1"/>
    </source>
</evidence>
<dbReference type="EMBL" id="GBEZ01003627">
    <property type="protein sequence ID" value="JAC81530.1"/>
    <property type="molecule type" value="Transcribed_RNA"/>
</dbReference>
<evidence type="ECO:0000256" key="5">
    <source>
        <dbReference type="ARBA" id="ARBA00022786"/>
    </source>
</evidence>
<dbReference type="SMART" id="SM00119">
    <property type="entry name" value="HECTc"/>
    <property type="match status" value="1"/>
</dbReference>
<evidence type="ECO:0000256" key="1">
    <source>
        <dbReference type="ARBA" id="ARBA00000885"/>
    </source>
</evidence>
<reference evidence="9" key="1">
    <citation type="submission" date="2014-05" db="EMBL/GenBank/DDBJ databases">
        <title>The transcriptome of the halophilic microalga Tetraselmis sp. GSL018 isolated from the Great Salt Lake, Utah.</title>
        <authorList>
            <person name="Jinkerson R.E."/>
            <person name="D'Adamo S."/>
            <person name="Posewitz M.C."/>
        </authorList>
    </citation>
    <scope>NUCLEOTIDE SEQUENCE</scope>
    <source>
        <strain evidence="9">GSL018</strain>
    </source>
</reference>
<dbReference type="InterPro" id="IPR011989">
    <property type="entry name" value="ARM-like"/>
</dbReference>
<dbReference type="SUPFAM" id="SSF48371">
    <property type="entry name" value="ARM repeat"/>
    <property type="match status" value="1"/>
</dbReference>
<evidence type="ECO:0000259" key="8">
    <source>
        <dbReference type="PROSITE" id="PS50237"/>
    </source>
</evidence>
<evidence type="ECO:0000256" key="6">
    <source>
        <dbReference type="PROSITE-ProRule" id="PRU00104"/>
    </source>
</evidence>
<dbReference type="InterPro" id="IPR000569">
    <property type="entry name" value="HECT_dom"/>
</dbReference>
<keyword evidence="4" id="KW-0808">Transferase</keyword>
<feature type="region of interest" description="Disordered" evidence="7">
    <location>
        <begin position="1098"/>
        <end position="1140"/>
    </location>
</feature>
<dbReference type="PROSITE" id="PS50237">
    <property type="entry name" value="HECT"/>
    <property type="match status" value="1"/>
</dbReference>
<dbReference type="PANTHER" id="PTHR11254:SF440">
    <property type="entry name" value="E3 UBIQUITIN-PROTEIN LIGASE NEDD-4"/>
    <property type="match status" value="1"/>
</dbReference>
<dbReference type="InterPro" id="IPR035983">
    <property type="entry name" value="Hect_E3_ubiquitin_ligase"/>
</dbReference>
<dbReference type="FunFam" id="3.30.2410.10:FF:000009">
    <property type="entry name" value="Probable E3 ubiquitin-protein ligase HECTD2"/>
    <property type="match status" value="1"/>
</dbReference>
<dbReference type="Gene3D" id="3.30.2160.10">
    <property type="entry name" value="Hect, E3 ligase catalytic domain"/>
    <property type="match status" value="1"/>
</dbReference>
<evidence type="ECO:0000256" key="7">
    <source>
        <dbReference type="SAM" id="MobiDB-lite"/>
    </source>
</evidence>
<gene>
    <name evidence="9" type="ORF">TSPGSL018_7720</name>
</gene>
<dbReference type="PANTHER" id="PTHR11254">
    <property type="entry name" value="HECT DOMAIN UBIQUITIN-PROTEIN LIGASE"/>
    <property type="match status" value="1"/>
</dbReference>
<dbReference type="GO" id="GO:0061630">
    <property type="term" value="F:ubiquitin protein ligase activity"/>
    <property type="evidence" value="ECO:0007669"/>
    <property type="project" value="UniProtKB-EC"/>
</dbReference>
<comment type="catalytic activity">
    <reaction evidence="1">
        <text>S-ubiquitinyl-[E2 ubiquitin-conjugating enzyme]-L-cysteine + [acceptor protein]-L-lysine = [E2 ubiquitin-conjugating enzyme]-L-cysteine + N(6)-ubiquitinyl-[acceptor protein]-L-lysine.</text>
        <dbReference type="EC" id="2.3.2.26"/>
    </reaction>
</comment>